<organism evidence="2 3">
    <name type="scientific">Mycoplasmopsis caviae</name>
    <dbReference type="NCBI Taxonomy" id="55603"/>
    <lineage>
        <taxon>Bacteria</taxon>
        <taxon>Bacillati</taxon>
        <taxon>Mycoplasmatota</taxon>
        <taxon>Mycoplasmoidales</taxon>
        <taxon>Metamycoplasmataceae</taxon>
        <taxon>Mycoplasmopsis</taxon>
    </lineage>
</organism>
<dbReference type="EMBL" id="CP101806">
    <property type="protein sequence ID" value="UUD35532.1"/>
    <property type="molecule type" value="Genomic_DNA"/>
</dbReference>
<sequence>MKGTMIPPQNIKQRGSKKRNKVLFWILISLSIFLCFILLFIGTYFLLLKTFSNINDNEDFVKVTIQKKEDKIGLRNQENYLNKNEKLKLNDFNNVTDELKEQFIDLKFNDYILENNSVLQYDLTNKNYIFNKENWVKKGEFKFQNNSWVYIDPLHNVKFTDKSYGFDENGKPRFLLGPYGLALLANYFYSRMTYGPEIKFIDSININDFSIIGKTAAGIYLPTIQRIYLNGSVYSEKGIKLELKVRQMLYALFHEYMHHWGYSYASYGSLKQVTEGKTSLIAYRSDLNDKLSHGYWYKKFAADFKKILYFDNKYKSTMNEETNFVPYLFSLNDLWNLSNSNDNLLLARLKLINSMHKYLSFVEEGEKTVPQFTSTILTENIPYYYSLTELLPREWQKFAYIPFNDPDNPYDHRYWKVFKSETIEGLKIGESFYGLSISKGKSGVTYSSNYSSDWSRTIYKAELENNRNIYDNNIYEHNNQEEFYKLFLETMGYGKVISQVKSKIKVKELNASDDNRYSADIDKKQIYQTRLSGYLNNKKIKGFYYIDKKSGDKKLVRLNFLNAFKFEAKRNLFDTNFSLLPYEVLNNLRYKHAAYVSDYFDYQMIKVNSPIYFWKDDNNDNIVQDNELISEYDDNPLPDRYLISSDTPSDFEVNKYDLKANFVSKLNANNRYSIYFNEEK</sequence>
<evidence type="ECO:0000313" key="3">
    <source>
        <dbReference type="Proteomes" id="UP001058569"/>
    </source>
</evidence>
<keyword evidence="1" id="KW-1133">Transmembrane helix</keyword>
<evidence type="ECO:0000313" key="2">
    <source>
        <dbReference type="EMBL" id="UUD35532.1"/>
    </source>
</evidence>
<gene>
    <name evidence="2" type="ORF">NPA07_01510</name>
</gene>
<dbReference type="Proteomes" id="UP001058569">
    <property type="component" value="Chromosome"/>
</dbReference>
<feature type="transmembrane region" description="Helical" evidence="1">
    <location>
        <begin position="22"/>
        <end position="47"/>
    </location>
</feature>
<dbReference type="RefSeq" id="WP_256553256.1">
    <property type="nucleotide sequence ID" value="NZ_CP101806.1"/>
</dbReference>
<dbReference type="InterPro" id="IPR054786">
    <property type="entry name" value="MYPU_1760-like"/>
</dbReference>
<keyword evidence="1" id="KW-0812">Transmembrane</keyword>
<proteinExistence type="predicted"/>
<dbReference type="NCBIfam" id="NF045830">
    <property type="entry name" value="MYPU_1760_HExxH"/>
    <property type="match status" value="1"/>
</dbReference>
<keyword evidence="3" id="KW-1185">Reference proteome</keyword>
<reference evidence="2" key="1">
    <citation type="submission" date="2022-07" db="EMBL/GenBank/DDBJ databases">
        <title>Complete genome of Mycoplasma caviae type strain G122.</title>
        <authorList>
            <person name="Spergser J."/>
        </authorList>
    </citation>
    <scope>NUCLEOTIDE SEQUENCE</scope>
    <source>
        <strain evidence="2">G122</strain>
    </source>
</reference>
<name>A0ABY5IZG3_9BACT</name>
<protein>
    <submittedName>
        <fullName evidence="2">Uncharacterized protein</fullName>
    </submittedName>
</protein>
<evidence type="ECO:0000256" key="1">
    <source>
        <dbReference type="SAM" id="Phobius"/>
    </source>
</evidence>
<keyword evidence="1" id="KW-0472">Membrane</keyword>
<accession>A0ABY5IZG3</accession>